<evidence type="ECO:0000256" key="1">
    <source>
        <dbReference type="ARBA" id="ARBA00022614"/>
    </source>
</evidence>
<dbReference type="SUPFAM" id="SSF52047">
    <property type="entry name" value="RNI-like"/>
    <property type="match status" value="1"/>
</dbReference>
<keyword evidence="2" id="KW-0677">Repeat</keyword>
<dbReference type="Proteomes" id="UP000823561">
    <property type="component" value="Chromosome 7"/>
</dbReference>
<proteinExistence type="predicted"/>
<keyword evidence="1" id="KW-0433">Leucine-rich repeat</keyword>
<dbReference type="AlphaFoldDB" id="A0AAV6GWB3"/>
<sequence length="72" mass="7537">MADACAGLWSALCSTHCPLTELDLSCNTLQDSGVVVLCQGLESPNCKLEMLRLSFCCVSERGCIAVAAALIS</sequence>
<dbReference type="SMART" id="SM00368">
    <property type="entry name" value="LRR_RI"/>
    <property type="match status" value="2"/>
</dbReference>
<evidence type="ECO:0000256" key="2">
    <source>
        <dbReference type="ARBA" id="ARBA00022737"/>
    </source>
</evidence>
<dbReference type="Pfam" id="PF13516">
    <property type="entry name" value="LRR_6"/>
    <property type="match status" value="2"/>
</dbReference>
<dbReference type="InterPro" id="IPR032675">
    <property type="entry name" value="LRR_dom_sf"/>
</dbReference>
<keyword evidence="4" id="KW-1185">Reference proteome</keyword>
<dbReference type="Gene3D" id="3.80.10.10">
    <property type="entry name" value="Ribonuclease Inhibitor"/>
    <property type="match status" value="1"/>
</dbReference>
<evidence type="ECO:0000313" key="4">
    <source>
        <dbReference type="Proteomes" id="UP000823561"/>
    </source>
</evidence>
<comment type="caution">
    <text evidence="3">The sequence shown here is derived from an EMBL/GenBank/DDBJ whole genome shotgun (WGS) entry which is preliminary data.</text>
</comment>
<dbReference type="InterPro" id="IPR051261">
    <property type="entry name" value="NLR"/>
</dbReference>
<organism evidence="3 4">
    <name type="scientific">Alosa alosa</name>
    <name type="common">allis shad</name>
    <dbReference type="NCBI Taxonomy" id="278164"/>
    <lineage>
        <taxon>Eukaryota</taxon>
        <taxon>Metazoa</taxon>
        <taxon>Chordata</taxon>
        <taxon>Craniata</taxon>
        <taxon>Vertebrata</taxon>
        <taxon>Euteleostomi</taxon>
        <taxon>Actinopterygii</taxon>
        <taxon>Neopterygii</taxon>
        <taxon>Teleostei</taxon>
        <taxon>Clupei</taxon>
        <taxon>Clupeiformes</taxon>
        <taxon>Clupeoidei</taxon>
        <taxon>Clupeidae</taxon>
        <taxon>Alosa</taxon>
    </lineage>
</organism>
<dbReference type="PANTHER" id="PTHR24106">
    <property type="entry name" value="NACHT, LRR AND CARD DOMAINS-CONTAINING"/>
    <property type="match status" value="1"/>
</dbReference>
<reference evidence="3" key="1">
    <citation type="submission" date="2020-10" db="EMBL/GenBank/DDBJ databases">
        <title>Chromosome-scale genome assembly of the Allis shad, Alosa alosa.</title>
        <authorList>
            <person name="Margot Z."/>
            <person name="Christophe K."/>
            <person name="Cabau C."/>
            <person name="Louis A."/>
            <person name="Berthelot C."/>
            <person name="Parey E."/>
            <person name="Roest Crollius H."/>
            <person name="Montfort J."/>
            <person name="Robinson-Rechavi M."/>
            <person name="Bucao C."/>
            <person name="Bouchez O."/>
            <person name="Gislard M."/>
            <person name="Lluch J."/>
            <person name="Milhes M."/>
            <person name="Lampietro C."/>
            <person name="Lopez Roques C."/>
            <person name="Donnadieu C."/>
            <person name="Braasch I."/>
            <person name="Desvignes T."/>
            <person name="Postlethwait J."/>
            <person name="Bobe J."/>
            <person name="Guiguen Y."/>
        </authorList>
    </citation>
    <scope>NUCLEOTIDE SEQUENCE</scope>
    <source>
        <strain evidence="3">M-15738</strain>
        <tissue evidence="3">Blood</tissue>
    </source>
</reference>
<evidence type="ECO:0000313" key="3">
    <source>
        <dbReference type="EMBL" id="KAG5278192.1"/>
    </source>
</evidence>
<name>A0AAV6GWB3_9TELE</name>
<accession>A0AAV6GWB3</accession>
<dbReference type="InterPro" id="IPR001611">
    <property type="entry name" value="Leu-rich_rpt"/>
</dbReference>
<gene>
    <name evidence="3" type="ORF">AALO_G00096230</name>
</gene>
<dbReference type="EMBL" id="JADWDJ010000007">
    <property type="protein sequence ID" value="KAG5278192.1"/>
    <property type="molecule type" value="Genomic_DNA"/>
</dbReference>
<protein>
    <submittedName>
        <fullName evidence="3">Uncharacterized protein</fullName>
    </submittedName>
</protein>